<organism evidence="1 2">
    <name type="scientific">Chaetomium strumarium</name>
    <dbReference type="NCBI Taxonomy" id="1170767"/>
    <lineage>
        <taxon>Eukaryota</taxon>
        <taxon>Fungi</taxon>
        <taxon>Dikarya</taxon>
        <taxon>Ascomycota</taxon>
        <taxon>Pezizomycotina</taxon>
        <taxon>Sordariomycetes</taxon>
        <taxon>Sordariomycetidae</taxon>
        <taxon>Sordariales</taxon>
        <taxon>Chaetomiaceae</taxon>
        <taxon>Chaetomium</taxon>
    </lineage>
</organism>
<protein>
    <submittedName>
        <fullName evidence="1">Uncharacterized protein</fullName>
    </submittedName>
</protein>
<keyword evidence="2" id="KW-1185">Reference proteome</keyword>
<dbReference type="RefSeq" id="XP_062720117.1">
    <property type="nucleotide sequence ID" value="XM_062867476.1"/>
</dbReference>
<evidence type="ECO:0000313" key="1">
    <source>
        <dbReference type="EMBL" id="KAK3304337.1"/>
    </source>
</evidence>
<reference evidence="1" key="1">
    <citation type="journal article" date="2023" name="Mol. Phylogenet. Evol.">
        <title>Genome-scale phylogeny and comparative genomics of the fungal order Sordariales.</title>
        <authorList>
            <person name="Hensen N."/>
            <person name="Bonometti L."/>
            <person name="Westerberg I."/>
            <person name="Brannstrom I.O."/>
            <person name="Guillou S."/>
            <person name="Cros-Aarteil S."/>
            <person name="Calhoun S."/>
            <person name="Haridas S."/>
            <person name="Kuo A."/>
            <person name="Mondo S."/>
            <person name="Pangilinan J."/>
            <person name="Riley R."/>
            <person name="LaButti K."/>
            <person name="Andreopoulos B."/>
            <person name="Lipzen A."/>
            <person name="Chen C."/>
            <person name="Yan M."/>
            <person name="Daum C."/>
            <person name="Ng V."/>
            <person name="Clum A."/>
            <person name="Steindorff A."/>
            <person name="Ohm R.A."/>
            <person name="Martin F."/>
            <person name="Silar P."/>
            <person name="Natvig D.O."/>
            <person name="Lalanne C."/>
            <person name="Gautier V."/>
            <person name="Ament-Velasquez S.L."/>
            <person name="Kruys A."/>
            <person name="Hutchinson M.I."/>
            <person name="Powell A.J."/>
            <person name="Barry K."/>
            <person name="Miller A.N."/>
            <person name="Grigoriev I.V."/>
            <person name="Debuchy R."/>
            <person name="Gladieux P."/>
            <person name="Hiltunen Thoren M."/>
            <person name="Johannesson H."/>
        </authorList>
    </citation>
    <scope>NUCLEOTIDE SEQUENCE</scope>
    <source>
        <strain evidence="1">CBS 333.67</strain>
    </source>
</reference>
<accession>A0AAJ0M0D0</accession>
<evidence type="ECO:0000313" key="2">
    <source>
        <dbReference type="Proteomes" id="UP001273166"/>
    </source>
</evidence>
<comment type="caution">
    <text evidence="1">The sequence shown here is derived from an EMBL/GenBank/DDBJ whole genome shotgun (WGS) entry which is preliminary data.</text>
</comment>
<dbReference type="AlphaFoldDB" id="A0AAJ0M0D0"/>
<name>A0AAJ0M0D0_9PEZI</name>
<dbReference type="Proteomes" id="UP001273166">
    <property type="component" value="Unassembled WGS sequence"/>
</dbReference>
<gene>
    <name evidence="1" type="ORF">B0T15DRAFT_503616</name>
</gene>
<dbReference type="GeneID" id="87886305"/>
<sequence>MPIITIAEIIEVMTVGGIFAGTITEWCKDHPGPGCVNKHHLLNNLSDVGPCNVPMYNFDICNTQLHDQANNGNKVWTSVPFPGVARFENVPPACMNLAVALTGACTADGPRPTPCGSACMEYTGLSDDQMRQLSSYLN</sequence>
<reference evidence="1" key="2">
    <citation type="submission" date="2023-06" db="EMBL/GenBank/DDBJ databases">
        <authorList>
            <consortium name="Lawrence Berkeley National Laboratory"/>
            <person name="Mondo S.J."/>
            <person name="Hensen N."/>
            <person name="Bonometti L."/>
            <person name="Westerberg I."/>
            <person name="Brannstrom I.O."/>
            <person name="Guillou S."/>
            <person name="Cros-Aarteil S."/>
            <person name="Calhoun S."/>
            <person name="Haridas S."/>
            <person name="Kuo A."/>
            <person name="Pangilinan J."/>
            <person name="Riley R."/>
            <person name="Labutti K."/>
            <person name="Andreopoulos B."/>
            <person name="Lipzen A."/>
            <person name="Chen C."/>
            <person name="Yanf M."/>
            <person name="Daum C."/>
            <person name="Ng V."/>
            <person name="Clum A."/>
            <person name="Steindorff A."/>
            <person name="Ohm R."/>
            <person name="Martin F."/>
            <person name="Silar P."/>
            <person name="Natvig D."/>
            <person name="Lalanne C."/>
            <person name="Gautier V."/>
            <person name="Ament-Velasquez S.L."/>
            <person name="Kruys A."/>
            <person name="Hutchinson M.I."/>
            <person name="Powell A.J."/>
            <person name="Barry K."/>
            <person name="Miller A.N."/>
            <person name="Grigoriev I.V."/>
            <person name="Debuchy R."/>
            <person name="Gladieux P."/>
            <person name="Thoren M.H."/>
            <person name="Johannesson H."/>
        </authorList>
    </citation>
    <scope>NUCLEOTIDE SEQUENCE</scope>
    <source>
        <strain evidence="1">CBS 333.67</strain>
    </source>
</reference>
<proteinExistence type="predicted"/>
<dbReference type="EMBL" id="JAUDZG010000005">
    <property type="protein sequence ID" value="KAK3304337.1"/>
    <property type="molecule type" value="Genomic_DNA"/>
</dbReference>